<dbReference type="EMBL" id="MAYW01000356">
    <property type="protein sequence ID" value="ODS29841.1"/>
    <property type="molecule type" value="Genomic_DNA"/>
</dbReference>
<accession>A0A1E3X2H5</accession>
<evidence type="ECO:0000313" key="1">
    <source>
        <dbReference type="EMBL" id="ODS29841.1"/>
    </source>
</evidence>
<gene>
    <name evidence="1" type="ORF">SCARUB_05059</name>
</gene>
<comment type="caution">
    <text evidence="1">The sequence shown here is derived from an EMBL/GenBank/DDBJ whole genome shotgun (WGS) entry which is preliminary data.</text>
</comment>
<organism evidence="1 2">
    <name type="scientific">Candidatus Scalindua rubra</name>
    <dbReference type="NCBI Taxonomy" id="1872076"/>
    <lineage>
        <taxon>Bacteria</taxon>
        <taxon>Pseudomonadati</taxon>
        <taxon>Planctomycetota</taxon>
        <taxon>Candidatus Brocadiia</taxon>
        <taxon>Candidatus Brocadiales</taxon>
        <taxon>Candidatus Scalinduaceae</taxon>
        <taxon>Candidatus Scalindua</taxon>
    </lineage>
</organism>
<dbReference type="AlphaFoldDB" id="A0A1E3X2H5"/>
<sequence>MVRKVQFEWELPESLFGVVVQDETKVCEEVKHAAVLDWVRLKKNFLAKRG</sequence>
<evidence type="ECO:0000313" key="2">
    <source>
        <dbReference type="Proteomes" id="UP000094056"/>
    </source>
</evidence>
<dbReference type="Proteomes" id="UP000094056">
    <property type="component" value="Unassembled WGS sequence"/>
</dbReference>
<reference evidence="1 2" key="1">
    <citation type="submission" date="2016-07" db="EMBL/GenBank/DDBJ databases">
        <title>Draft genome of Scalindua rubra, obtained from a brine-seawater interface in the Red Sea, sheds light on salt adaptation in anammox bacteria.</title>
        <authorList>
            <person name="Speth D.R."/>
            <person name="Lagkouvardos I."/>
            <person name="Wang Y."/>
            <person name="Qian P.-Y."/>
            <person name="Dutilh B.E."/>
            <person name="Jetten M.S."/>
        </authorList>
    </citation>
    <scope>NUCLEOTIDE SEQUENCE [LARGE SCALE GENOMIC DNA]</scope>
    <source>
        <strain evidence="1">BSI-1</strain>
    </source>
</reference>
<protein>
    <submittedName>
        <fullName evidence="1">Uncharacterized protein</fullName>
    </submittedName>
</protein>
<name>A0A1E3X2H5_9BACT</name>
<proteinExistence type="predicted"/>